<organism evidence="1 2">
    <name type="scientific">Astathelohania contejeani</name>
    <dbReference type="NCBI Taxonomy" id="164912"/>
    <lineage>
        <taxon>Eukaryota</taxon>
        <taxon>Fungi</taxon>
        <taxon>Fungi incertae sedis</taxon>
        <taxon>Microsporidia</taxon>
        <taxon>Astathelohaniidae</taxon>
        <taxon>Astathelohania</taxon>
    </lineage>
</organism>
<keyword evidence="2" id="KW-1185">Reference proteome</keyword>
<gene>
    <name evidence="1" type="ORF">TCON_0970</name>
</gene>
<evidence type="ECO:0008006" key="3">
    <source>
        <dbReference type="Google" id="ProtNLM"/>
    </source>
</evidence>
<protein>
    <recommendedName>
        <fullName evidence="3">LAGLIDADG homing endonuclease</fullName>
    </recommendedName>
</protein>
<evidence type="ECO:0000313" key="2">
    <source>
        <dbReference type="Proteomes" id="UP001516464"/>
    </source>
</evidence>
<name>A0ABQ7I083_9MICR</name>
<accession>A0ABQ7I083</accession>
<dbReference type="EMBL" id="SBIQ01000048">
    <property type="protein sequence ID" value="KAF7683830.1"/>
    <property type="molecule type" value="Genomic_DNA"/>
</dbReference>
<proteinExistence type="predicted"/>
<dbReference type="Proteomes" id="UP001516464">
    <property type="component" value="Unassembled WGS sequence"/>
</dbReference>
<evidence type="ECO:0000313" key="1">
    <source>
        <dbReference type="EMBL" id="KAF7683830.1"/>
    </source>
</evidence>
<comment type="caution">
    <text evidence="1">The sequence shown here is derived from an EMBL/GenBank/DDBJ whole genome shotgun (WGS) entry which is preliminary data.</text>
</comment>
<reference evidence="1 2" key="1">
    <citation type="submission" date="2019-01" db="EMBL/GenBank/DDBJ databases">
        <title>Genomes sequencing and comparative genomics of infectious freshwater microsporidia, Cucumispora dikerogammari and Thelohania contejeani.</title>
        <authorList>
            <person name="Cormier A."/>
            <person name="Giraud I."/>
            <person name="Wattier R."/>
            <person name="Teixeira M."/>
            <person name="Grandjean F."/>
            <person name="Rigaud T."/>
            <person name="Cordaux R."/>
        </authorList>
    </citation>
    <scope>NUCLEOTIDE SEQUENCE [LARGE SCALE GENOMIC DNA]</scope>
    <source>
        <strain evidence="1">T1</strain>
        <tissue evidence="1">Spores</tissue>
    </source>
</reference>
<sequence length="108" mass="12629">MSVSKIILYNQVQPSSRMIVLRSIFDSVYSALEEWPRDLSKAVRTRLGRMPCGGWKKARDFFCGKFSCEVSDEEFKGRSHTIKRDAPKSNYSQSKKKDQIIEFFITYF</sequence>